<protein>
    <recommendedName>
        <fullName evidence="2">Acb2/Tad1 hairpin domain-containing protein</fullName>
    </recommendedName>
</protein>
<evidence type="ECO:0000259" key="2">
    <source>
        <dbReference type="Pfam" id="PF24729"/>
    </source>
</evidence>
<accession>A0A1L2CVJ2</accession>
<name>A0A1L2CVJ2_9CAUD</name>
<dbReference type="EMBL" id="KU574722">
    <property type="protein sequence ID" value="AMM44016.1"/>
    <property type="molecule type" value="Genomic_DNA"/>
</dbReference>
<dbReference type="Pfam" id="PF24729">
    <property type="entry name" value="Acb2_Tad1_hairpin"/>
    <property type="match status" value="1"/>
</dbReference>
<organism evidence="3 4">
    <name type="scientific">Pectobacterium phage vB_PcaM_CBB</name>
    <dbReference type="NCBI Taxonomy" id="2772511"/>
    <lineage>
        <taxon>Viruses</taxon>
        <taxon>Duplodnaviria</taxon>
        <taxon>Heunggongvirae</taxon>
        <taxon>Uroviricota</taxon>
        <taxon>Caudoviricetes</taxon>
        <taxon>Mimasvirus</taxon>
        <taxon>Mimasvirus CBB</taxon>
    </lineage>
</organism>
<evidence type="ECO:0000313" key="3">
    <source>
        <dbReference type="EMBL" id="AMM44016.1"/>
    </source>
</evidence>
<dbReference type="Proteomes" id="UP000223891">
    <property type="component" value="Segment"/>
</dbReference>
<evidence type="ECO:0000313" key="4">
    <source>
        <dbReference type="Proteomes" id="UP000223891"/>
    </source>
</evidence>
<proteinExistence type="predicted"/>
<feature type="domain" description="Acb2/Tad1 hairpin" evidence="2">
    <location>
        <begin position="6"/>
        <end position="69"/>
    </location>
</feature>
<dbReference type="GO" id="GO:0000166">
    <property type="term" value="F:nucleotide binding"/>
    <property type="evidence" value="ECO:0007669"/>
    <property type="project" value="UniProtKB-KW"/>
</dbReference>
<sequence>MDNQHKQIKGYRDLSQKEINQMNALKDIANKVGDIIEALQDDPDVDQRWLAIAKTDLQKGFMSAVRSVAKPDSF</sequence>
<keyword evidence="4" id="KW-1185">Reference proteome</keyword>
<gene>
    <name evidence="3" type="ORF">CBB_453</name>
</gene>
<dbReference type="InterPro" id="IPR056098">
    <property type="entry name" value="Acb2/Tad1_hairpin"/>
</dbReference>
<keyword evidence="1" id="KW-0547">Nucleotide-binding</keyword>
<evidence type="ECO:0000256" key="1">
    <source>
        <dbReference type="ARBA" id="ARBA00022741"/>
    </source>
</evidence>
<reference evidence="4" key="1">
    <citation type="submission" date="2016-01" db="EMBL/GenBank/DDBJ databases">
        <title>Isolation and Characterization of Enterobacteria phage CBB.</title>
        <authorList>
            <person name="Buttimer C.T.H."/>
            <person name="Hendrix H."/>
            <person name="Alexandre H."/>
            <person name="O'Mahony J."/>
            <person name="Lavigne R."/>
            <person name="Coffey A."/>
        </authorList>
    </citation>
    <scope>NUCLEOTIDE SEQUENCE [LARGE SCALE GENOMIC DNA]</scope>
</reference>